<comment type="similarity">
    <text evidence="1">Belongs to the 'phage' integrase family.</text>
</comment>
<feature type="domain" description="Tyr recombinase" evidence="5">
    <location>
        <begin position="201"/>
        <end position="379"/>
    </location>
</feature>
<dbReference type="InterPro" id="IPR038488">
    <property type="entry name" value="Integrase_DNA-bd_sf"/>
</dbReference>
<dbReference type="PANTHER" id="PTHR30629">
    <property type="entry name" value="PROPHAGE INTEGRASE"/>
    <property type="match status" value="1"/>
</dbReference>
<keyword evidence="4" id="KW-0233">DNA recombination</keyword>
<dbReference type="RefSeq" id="WP_092786884.1">
    <property type="nucleotide sequence ID" value="NZ_FNAP01000009.1"/>
</dbReference>
<dbReference type="InterPro" id="IPR013762">
    <property type="entry name" value="Integrase-like_cat_sf"/>
</dbReference>
<evidence type="ECO:0000256" key="3">
    <source>
        <dbReference type="ARBA" id="ARBA00023125"/>
    </source>
</evidence>
<dbReference type="Gene3D" id="3.30.160.390">
    <property type="entry name" value="Integrase, DNA-binding domain"/>
    <property type="match status" value="1"/>
</dbReference>
<dbReference type="OrthoDB" id="7298605at2"/>
<name>A0A1G7EM09_9PROT</name>
<dbReference type="InterPro" id="IPR002104">
    <property type="entry name" value="Integrase_catalytic"/>
</dbReference>
<evidence type="ECO:0000256" key="2">
    <source>
        <dbReference type="ARBA" id="ARBA00022908"/>
    </source>
</evidence>
<dbReference type="Proteomes" id="UP000199412">
    <property type="component" value="Unassembled WGS sequence"/>
</dbReference>
<dbReference type="Pfam" id="PF13356">
    <property type="entry name" value="Arm-DNA-bind_3"/>
    <property type="match status" value="1"/>
</dbReference>
<dbReference type="PROSITE" id="PS51898">
    <property type="entry name" value="TYR_RECOMBINASE"/>
    <property type="match status" value="1"/>
</dbReference>
<dbReference type="GO" id="GO:0015074">
    <property type="term" value="P:DNA integration"/>
    <property type="evidence" value="ECO:0007669"/>
    <property type="project" value="UniProtKB-KW"/>
</dbReference>
<sequence>MPRLTKRVVEGAPVPAKATYLWDDQLPGFGVKVLPSGQRRYLVKYRANGGGRSAPQRWFTLGTHGAVTLEQARDMAQQVLAAVARGLDPQADKLAVREAPIMEELWARYEADHLPRKKQSSQSDDRQKWSAYIAPRLARKKVHLVGRDDIFGLHKEMADRPYQANRVLALLSKLFNLAERWDMRPDGSNPCRHVPRYKEQSRERYLTADELGRLGEALDAGLEAQTETPHMVAAIKLLLLTGARLNEILTAEWAWVDIDRRIIALPDSKTGRKPLYLSTAAVEVLHELKRLSKPETRFVIEGRFAGQPLTNLSKPWKRICERAGIEGVRLHDLRHTAASIGVAQGMNLPVIGRLLGHTQASTTHRYAHVDIDPALAAADRIGAVISGAMARTHIPQANKN</sequence>
<dbReference type="Pfam" id="PF00589">
    <property type="entry name" value="Phage_integrase"/>
    <property type="match status" value="1"/>
</dbReference>
<dbReference type="STRING" id="69960.SAMN05421720_109126"/>
<evidence type="ECO:0000313" key="6">
    <source>
        <dbReference type="EMBL" id="SDE64647.1"/>
    </source>
</evidence>
<reference evidence="6 7" key="1">
    <citation type="submission" date="2016-10" db="EMBL/GenBank/DDBJ databases">
        <authorList>
            <person name="de Groot N.N."/>
        </authorList>
    </citation>
    <scope>NUCLEOTIDE SEQUENCE [LARGE SCALE GENOMIC DNA]</scope>
    <source>
        <strain evidence="6 7">ATCC 700224</strain>
    </source>
</reference>
<dbReference type="Gene3D" id="1.10.150.130">
    <property type="match status" value="1"/>
</dbReference>
<dbReference type="PANTHER" id="PTHR30629:SF2">
    <property type="entry name" value="PROPHAGE INTEGRASE INTS-RELATED"/>
    <property type="match status" value="1"/>
</dbReference>
<evidence type="ECO:0000256" key="1">
    <source>
        <dbReference type="ARBA" id="ARBA00008857"/>
    </source>
</evidence>
<dbReference type="InterPro" id="IPR050808">
    <property type="entry name" value="Phage_Integrase"/>
</dbReference>
<dbReference type="CDD" id="cd00796">
    <property type="entry name" value="INT_Rci_Hp1_C"/>
    <property type="match status" value="1"/>
</dbReference>
<dbReference type="GO" id="GO:0006310">
    <property type="term" value="P:DNA recombination"/>
    <property type="evidence" value="ECO:0007669"/>
    <property type="project" value="UniProtKB-KW"/>
</dbReference>
<evidence type="ECO:0000259" key="5">
    <source>
        <dbReference type="PROSITE" id="PS51898"/>
    </source>
</evidence>
<accession>A0A1G7EM09</accession>
<evidence type="ECO:0000313" key="7">
    <source>
        <dbReference type="Proteomes" id="UP000199412"/>
    </source>
</evidence>
<dbReference type="SUPFAM" id="SSF56349">
    <property type="entry name" value="DNA breaking-rejoining enzymes"/>
    <property type="match status" value="1"/>
</dbReference>
<evidence type="ECO:0000256" key="4">
    <source>
        <dbReference type="ARBA" id="ARBA00023172"/>
    </source>
</evidence>
<dbReference type="GO" id="GO:0003677">
    <property type="term" value="F:DNA binding"/>
    <property type="evidence" value="ECO:0007669"/>
    <property type="project" value="UniProtKB-KW"/>
</dbReference>
<dbReference type="InterPro" id="IPR025166">
    <property type="entry name" value="Integrase_DNA_bind_dom"/>
</dbReference>
<proteinExistence type="inferred from homology"/>
<dbReference type="InterPro" id="IPR010998">
    <property type="entry name" value="Integrase_recombinase_N"/>
</dbReference>
<dbReference type="InterPro" id="IPR011010">
    <property type="entry name" value="DNA_brk_join_enz"/>
</dbReference>
<protein>
    <submittedName>
        <fullName evidence="6">Site-specific recombinase XerD</fullName>
    </submittedName>
</protein>
<organism evidence="6 7">
    <name type="scientific">Rhodospira trueperi</name>
    <dbReference type="NCBI Taxonomy" id="69960"/>
    <lineage>
        <taxon>Bacteria</taxon>
        <taxon>Pseudomonadati</taxon>
        <taxon>Pseudomonadota</taxon>
        <taxon>Alphaproteobacteria</taxon>
        <taxon>Rhodospirillales</taxon>
        <taxon>Rhodospirillaceae</taxon>
        <taxon>Rhodospira</taxon>
    </lineage>
</organism>
<dbReference type="AlphaFoldDB" id="A0A1G7EM09"/>
<gene>
    <name evidence="6" type="ORF">SAMN05421720_109126</name>
</gene>
<keyword evidence="7" id="KW-1185">Reference proteome</keyword>
<dbReference type="Gene3D" id="1.10.443.10">
    <property type="entry name" value="Intergrase catalytic core"/>
    <property type="match status" value="1"/>
</dbReference>
<keyword evidence="2" id="KW-0229">DNA integration</keyword>
<keyword evidence="3" id="KW-0238">DNA-binding</keyword>
<dbReference type="EMBL" id="FNAP01000009">
    <property type="protein sequence ID" value="SDE64647.1"/>
    <property type="molecule type" value="Genomic_DNA"/>
</dbReference>